<protein>
    <submittedName>
        <fullName evidence="3">Putative glutathione s-transferase protein</fullName>
    </submittedName>
</protein>
<dbReference type="CDD" id="cd03043">
    <property type="entry name" value="GST_N_1"/>
    <property type="match status" value="1"/>
</dbReference>
<accession>R8BTJ3</accession>
<evidence type="ECO:0000259" key="2">
    <source>
        <dbReference type="PROSITE" id="PS50404"/>
    </source>
</evidence>
<dbReference type="SUPFAM" id="SSF47616">
    <property type="entry name" value="GST C-terminal domain-like"/>
    <property type="match status" value="1"/>
</dbReference>
<evidence type="ECO:0000313" key="4">
    <source>
        <dbReference type="Proteomes" id="UP000014074"/>
    </source>
</evidence>
<reference evidence="4" key="1">
    <citation type="journal article" date="2013" name="Genome Announc.">
        <title>Draft genome sequence of the ascomycete Phaeoacremonium aleophilum strain UCR-PA7, a causal agent of the esca disease complex in grapevines.</title>
        <authorList>
            <person name="Blanco-Ulate B."/>
            <person name="Rolshausen P."/>
            <person name="Cantu D."/>
        </authorList>
    </citation>
    <scope>NUCLEOTIDE SEQUENCE [LARGE SCALE GENOMIC DNA]</scope>
    <source>
        <strain evidence="4">UCR-PA7</strain>
    </source>
</reference>
<keyword evidence="4" id="KW-1185">Reference proteome</keyword>
<dbReference type="GO" id="GO:0006559">
    <property type="term" value="P:L-phenylalanine catabolic process"/>
    <property type="evidence" value="ECO:0007669"/>
    <property type="project" value="TreeGrafter"/>
</dbReference>
<dbReference type="Pfam" id="PF13410">
    <property type="entry name" value="GST_C_2"/>
    <property type="match status" value="1"/>
</dbReference>
<feature type="domain" description="GST N-terminal" evidence="2">
    <location>
        <begin position="3"/>
        <end position="88"/>
    </location>
</feature>
<dbReference type="InterPro" id="IPR036282">
    <property type="entry name" value="Glutathione-S-Trfase_C_sf"/>
</dbReference>
<gene>
    <name evidence="3" type="ORF">UCRPA7_1893</name>
</gene>
<dbReference type="GO" id="GO:0016034">
    <property type="term" value="F:maleylacetoacetate isomerase activity"/>
    <property type="evidence" value="ECO:0007669"/>
    <property type="project" value="TreeGrafter"/>
</dbReference>
<dbReference type="SFLD" id="SFLDS00019">
    <property type="entry name" value="Glutathione_Transferase_(cytos"/>
    <property type="match status" value="1"/>
</dbReference>
<evidence type="ECO:0000256" key="1">
    <source>
        <dbReference type="ARBA" id="ARBA00007409"/>
    </source>
</evidence>
<dbReference type="AlphaFoldDB" id="R8BTJ3"/>
<dbReference type="Gene3D" id="1.20.1050.10">
    <property type="match status" value="1"/>
</dbReference>
<dbReference type="GO" id="GO:0006749">
    <property type="term" value="P:glutathione metabolic process"/>
    <property type="evidence" value="ECO:0007669"/>
    <property type="project" value="TreeGrafter"/>
</dbReference>
<dbReference type="InterPro" id="IPR036249">
    <property type="entry name" value="Thioredoxin-like_sf"/>
</dbReference>
<dbReference type="SUPFAM" id="SSF52833">
    <property type="entry name" value="Thioredoxin-like"/>
    <property type="match status" value="1"/>
</dbReference>
<dbReference type="Pfam" id="PF13409">
    <property type="entry name" value="GST_N_2"/>
    <property type="match status" value="1"/>
</dbReference>
<keyword evidence="3" id="KW-0808">Transferase</keyword>
<dbReference type="eggNOG" id="ENOG502S3EN">
    <property type="taxonomic scope" value="Eukaryota"/>
</dbReference>
<dbReference type="OrthoDB" id="249703at2759"/>
<dbReference type="PANTHER" id="PTHR42673">
    <property type="entry name" value="MALEYLACETOACETATE ISOMERASE"/>
    <property type="match status" value="1"/>
</dbReference>
<dbReference type="GO" id="GO:0004364">
    <property type="term" value="F:glutathione transferase activity"/>
    <property type="evidence" value="ECO:0007669"/>
    <property type="project" value="TreeGrafter"/>
</dbReference>
<dbReference type="InterPro" id="IPR004045">
    <property type="entry name" value="Glutathione_S-Trfase_N"/>
</dbReference>
<dbReference type="Gene3D" id="3.40.30.10">
    <property type="entry name" value="Glutaredoxin"/>
    <property type="match status" value="1"/>
</dbReference>
<dbReference type="InterPro" id="IPR040079">
    <property type="entry name" value="Glutathione_S-Trfase"/>
</dbReference>
<proteinExistence type="inferred from homology"/>
<dbReference type="SFLD" id="SFLDG00358">
    <property type="entry name" value="Main_(cytGST)"/>
    <property type="match status" value="1"/>
</dbReference>
<dbReference type="HOGENOM" id="CLU_070658_0_0_1"/>
<name>R8BTJ3_PHAM7</name>
<dbReference type="PROSITE" id="PS50404">
    <property type="entry name" value="GST_NTER"/>
    <property type="match status" value="1"/>
</dbReference>
<dbReference type="PANTHER" id="PTHR42673:SF4">
    <property type="entry name" value="MALEYLACETOACETATE ISOMERASE"/>
    <property type="match status" value="1"/>
</dbReference>
<sequence>MGYTLFVANKNYSSWSMRPWVLMRAFDIPFEEKVYMFEQTEVQEAFSDFSPSGKVPCLHDSSVGKKGLAVWDSLAIIEYLAEREPEKGIWPTEVVSRSFARCAAAEMHSGFNAIRNEMGMNVGIRVELGEPSKALKRDLERLDALWTEGLTKFGGPWLAGDKFSAADAFFAPVATRLQTYGVNLSELSMTYAKKLLEMPASREWIEAGTQETWRDPGHDEEALMGGRKLLADYRKKA</sequence>
<dbReference type="Proteomes" id="UP000014074">
    <property type="component" value="Unassembled WGS sequence"/>
</dbReference>
<comment type="similarity">
    <text evidence="1">Belongs to the GST superfamily.</text>
</comment>
<dbReference type="GeneID" id="19322089"/>
<dbReference type="RefSeq" id="XP_007912663.1">
    <property type="nucleotide sequence ID" value="XM_007914472.1"/>
</dbReference>
<dbReference type="CDD" id="cd03194">
    <property type="entry name" value="GST_C_3"/>
    <property type="match status" value="1"/>
</dbReference>
<organism evidence="3 4">
    <name type="scientific">Phaeoacremonium minimum (strain UCR-PA7)</name>
    <name type="common">Esca disease fungus</name>
    <name type="synonym">Togninia minima</name>
    <dbReference type="NCBI Taxonomy" id="1286976"/>
    <lineage>
        <taxon>Eukaryota</taxon>
        <taxon>Fungi</taxon>
        <taxon>Dikarya</taxon>
        <taxon>Ascomycota</taxon>
        <taxon>Pezizomycotina</taxon>
        <taxon>Sordariomycetes</taxon>
        <taxon>Sordariomycetidae</taxon>
        <taxon>Togniniales</taxon>
        <taxon>Togniniaceae</taxon>
        <taxon>Phaeoacremonium</taxon>
    </lineage>
</organism>
<dbReference type="KEGG" id="tmn:UCRPA7_1893"/>
<evidence type="ECO:0000313" key="3">
    <source>
        <dbReference type="EMBL" id="EOO02595.1"/>
    </source>
</evidence>
<dbReference type="EMBL" id="KB932912">
    <property type="protein sequence ID" value="EOO02595.1"/>
    <property type="molecule type" value="Genomic_DNA"/>
</dbReference>